<evidence type="ECO:0000313" key="3">
    <source>
        <dbReference type="Proteomes" id="UP000600026"/>
    </source>
</evidence>
<reference evidence="2" key="1">
    <citation type="submission" date="2020-09" db="EMBL/GenBank/DDBJ databases">
        <title>Whole genome shotgun sequence of Streptomyces xanthophaeus NBRC 12829.</title>
        <authorList>
            <person name="Komaki H."/>
            <person name="Tamura T."/>
        </authorList>
    </citation>
    <scope>NUCLEOTIDE SEQUENCE</scope>
    <source>
        <strain evidence="2">NBRC 12829</strain>
    </source>
</reference>
<proteinExistence type="predicted"/>
<dbReference type="OrthoDB" id="8451629at2"/>
<protein>
    <submittedName>
        <fullName evidence="2">Uncharacterized protein</fullName>
    </submittedName>
</protein>
<organism evidence="2 3">
    <name type="scientific">Streptomyces xanthophaeus</name>
    <dbReference type="NCBI Taxonomy" id="67385"/>
    <lineage>
        <taxon>Bacteria</taxon>
        <taxon>Bacillati</taxon>
        <taxon>Actinomycetota</taxon>
        <taxon>Actinomycetes</taxon>
        <taxon>Kitasatosporales</taxon>
        <taxon>Streptomycetaceae</taxon>
        <taxon>Streptomyces</taxon>
    </lineage>
</organism>
<keyword evidence="3" id="KW-1185">Reference proteome</keyword>
<evidence type="ECO:0000256" key="1">
    <source>
        <dbReference type="SAM" id="MobiDB-lite"/>
    </source>
</evidence>
<dbReference type="EMBL" id="BNEE01000006">
    <property type="protein sequence ID" value="GHI85748.1"/>
    <property type="molecule type" value="Genomic_DNA"/>
</dbReference>
<feature type="compositionally biased region" description="Acidic residues" evidence="1">
    <location>
        <begin position="62"/>
        <end position="71"/>
    </location>
</feature>
<dbReference type="Proteomes" id="UP000600026">
    <property type="component" value="Unassembled WGS sequence"/>
</dbReference>
<feature type="compositionally biased region" description="Low complexity" evidence="1">
    <location>
        <begin position="72"/>
        <end position="86"/>
    </location>
</feature>
<name>A0A919H2Y8_9ACTN</name>
<dbReference type="RefSeq" id="WP_051902363.1">
    <property type="nucleotide sequence ID" value="NZ_BNEE01000006.1"/>
</dbReference>
<dbReference type="AlphaFoldDB" id="A0A919H2Y8"/>
<gene>
    <name evidence="2" type="ORF">Sxan_31120</name>
</gene>
<evidence type="ECO:0000313" key="2">
    <source>
        <dbReference type="EMBL" id="GHI85748.1"/>
    </source>
</evidence>
<sequence length="194" mass="19773">MNSPAAGTPVFLIPPHAEAVAEGQVCVVWELGDPGRGMDANLVRLGPGATVTEPEPNATESTDTESTDTESTDTTSTATESTVTTSTASAPGVLIVVVAGAGELRTPDAACTLVPGTVAWLPAGTTRSVRAGCGGLTYTAAHRRRPPLTVTPVLHTEAGEAACLLGLVCPECGRLATERDARYCTRCGTGLADR</sequence>
<accession>A0A919H2Y8</accession>
<comment type="caution">
    <text evidence="2">The sequence shown here is derived from an EMBL/GenBank/DDBJ whole genome shotgun (WGS) entry which is preliminary data.</text>
</comment>
<feature type="region of interest" description="Disordered" evidence="1">
    <location>
        <begin position="46"/>
        <end position="86"/>
    </location>
</feature>